<sequence length="204" mass="23375">MHKRHLQNLNYVLIIVTLCTIVDAVDVNPILRFSKNMLTPDSNHQLRCIGGSAQNTDEEAAYLICRSSLADIYSENVIWKCQGPISKKVQLSQLKINCPKLENVVYSYGDDHPCSVEYHLDWIEYRHEFSKVLGWSLLGIIFFYLLLKRNNTIYNTQINNPMSLPREQINPKVFRGLGIMVIVIVVIATIAFILLCLFMFSAPL</sequence>
<dbReference type="AlphaFoldDB" id="A0A152A8I7"/>
<evidence type="ECO:0000256" key="1">
    <source>
        <dbReference type="SAM" id="Phobius"/>
    </source>
</evidence>
<protein>
    <recommendedName>
        <fullName evidence="4">Transmembrane protein</fullName>
    </recommendedName>
</protein>
<accession>A0A152A8I7</accession>
<keyword evidence="1" id="KW-1133">Transmembrane helix</keyword>
<evidence type="ECO:0008006" key="4">
    <source>
        <dbReference type="Google" id="ProtNLM"/>
    </source>
</evidence>
<dbReference type="OMA" id="QINNPMS"/>
<feature type="transmembrane region" description="Helical" evidence="1">
    <location>
        <begin position="129"/>
        <end position="147"/>
    </location>
</feature>
<keyword evidence="3" id="KW-1185">Reference proteome</keyword>
<keyword evidence="1" id="KW-0812">Transmembrane</keyword>
<comment type="caution">
    <text evidence="2">The sequence shown here is derived from an EMBL/GenBank/DDBJ whole genome shotgun (WGS) entry which is preliminary data.</text>
</comment>
<dbReference type="OrthoDB" id="17636at2759"/>
<feature type="transmembrane region" description="Helical" evidence="1">
    <location>
        <begin position="176"/>
        <end position="200"/>
    </location>
</feature>
<gene>
    <name evidence="2" type="ORF">DLAC_00696</name>
</gene>
<proteinExistence type="predicted"/>
<keyword evidence="1" id="KW-0472">Membrane</keyword>
<name>A0A152A8I7_TIELA</name>
<dbReference type="InParanoid" id="A0A152A8I7"/>
<organism evidence="2 3">
    <name type="scientific">Tieghemostelium lacteum</name>
    <name type="common">Slime mold</name>
    <name type="synonym">Dictyostelium lacteum</name>
    <dbReference type="NCBI Taxonomy" id="361077"/>
    <lineage>
        <taxon>Eukaryota</taxon>
        <taxon>Amoebozoa</taxon>
        <taxon>Evosea</taxon>
        <taxon>Eumycetozoa</taxon>
        <taxon>Dictyostelia</taxon>
        <taxon>Dictyosteliales</taxon>
        <taxon>Raperosteliaceae</taxon>
        <taxon>Tieghemostelium</taxon>
    </lineage>
</organism>
<dbReference type="Proteomes" id="UP000076078">
    <property type="component" value="Unassembled WGS sequence"/>
</dbReference>
<evidence type="ECO:0000313" key="3">
    <source>
        <dbReference type="Proteomes" id="UP000076078"/>
    </source>
</evidence>
<dbReference type="EMBL" id="LODT01000003">
    <property type="protein sequence ID" value="KYR02560.1"/>
    <property type="molecule type" value="Genomic_DNA"/>
</dbReference>
<reference evidence="2 3" key="1">
    <citation type="submission" date="2015-12" db="EMBL/GenBank/DDBJ databases">
        <title>Dictyostelia acquired genes for synthesis and detection of signals that induce cell-type specialization by lateral gene transfer from prokaryotes.</title>
        <authorList>
            <person name="Gloeckner G."/>
            <person name="Schaap P."/>
        </authorList>
    </citation>
    <scope>NUCLEOTIDE SEQUENCE [LARGE SCALE GENOMIC DNA]</scope>
    <source>
        <strain evidence="2 3">TK</strain>
    </source>
</reference>
<evidence type="ECO:0000313" key="2">
    <source>
        <dbReference type="EMBL" id="KYR02560.1"/>
    </source>
</evidence>
<feature type="transmembrane region" description="Helical" evidence="1">
    <location>
        <begin position="12"/>
        <end position="31"/>
    </location>
</feature>